<protein>
    <submittedName>
        <fullName evidence="5">MFS transporter</fullName>
    </submittedName>
</protein>
<evidence type="ECO:0000313" key="6">
    <source>
        <dbReference type="Proteomes" id="UP000736373"/>
    </source>
</evidence>
<comment type="caution">
    <text evidence="5">The sequence shown here is derived from an EMBL/GenBank/DDBJ whole genome shotgun (WGS) entry which is preliminary data.</text>
</comment>
<dbReference type="InterPro" id="IPR011701">
    <property type="entry name" value="MFS"/>
</dbReference>
<evidence type="ECO:0000256" key="3">
    <source>
        <dbReference type="ARBA" id="ARBA00023136"/>
    </source>
</evidence>
<name>A0ABR7PPS0_9BURK</name>
<keyword evidence="6" id="KW-1185">Reference proteome</keyword>
<accession>A0ABR7PPS0</accession>
<proteinExistence type="predicted"/>
<feature type="transmembrane region" description="Helical" evidence="4">
    <location>
        <begin position="72"/>
        <end position="91"/>
    </location>
</feature>
<sequence>MEEHNTKPTTPLLAVSFFAADVQAGAGPLLGIYLQAHGWSPGSIGTVLTLGAIVSVLGTAPAGALVDAISHRRVVVVVASAMTVAAACVIGPCGSPRARRSGGPAIRAATSWRKWPTSTRRRCFRSVSGGARIQRAQTPHRHGPSI</sequence>
<dbReference type="SUPFAM" id="SSF103473">
    <property type="entry name" value="MFS general substrate transporter"/>
    <property type="match status" value="1"/>
</dbReference>
<keyword evidence="1 4" id="KW-0812">Transmembrane</keyword>
<dbReference type="EMBL" id="VZQQ01000012">
    <property type="protein sequence ID" value="MBC8748266.1"/>
    <property type="molecule type" value="Genomic_DNA"/>
</dbReference>
<dbReference type="Proteomes" id="UP000736373">
    <property type="component" value="Unassembled WGS sequence"/>
</dbReference>
<keyword evidence="3 4" id="KW-0472">Membrane</keyword>
<gene>
    <name evidence="5" type="ORF">F6X42_17130</name>
</gene>
<feature type="transmembrane region" description="Helical" evidence="4">
    <location>
        <begin position="46"/>
        <end position="66"/>
    </location>
</feature>
<evidence type="ECO:0000256" key="1">
    <source>
        <dbReference type="ARBA" id="ARBA00022692"/>
    </source>
</evidence>
<organism evidence="5 6">
    <name type="scientific">Paraburkholderia podalyriae</name>
    <dbReference type="NCBI Taxonomy" id="1938811"/>
    <lineage>
        <taxon>Bacteria</taxon>
        <taxon>Pseudomonadati</taxon>
        <taxon>Pseudomonadota</taxon>
        <taxon>Betaproteobacteria</taxon>
        <taxon>Burkholderiales</taxon>
        <taxon>Burkholderiaceae</taxon>
        <taxon>Paraburkholderia</taxon>
    </lineage>
</organism>
<dbReference type="Gene3D" id="1.20.1250.20">
    <property type="entry name" value="MFS general substrate transporter like domains"/>
    <property type="match status" value="1"/>
</dbReference>
<dbReference type="PANTHER" id="PTHR23539:SF1">
    <property type="entry name" value="MAJOR FACILITATOR SUPERFAMILY (MFS) PROFILE DOMAIN-CONTAINING PROTEIN"/>
    <property type="match status" value="1"/>
</dbReference>
<evidence type="ECO:0000256" key="2">
    <source>
        <dbReference type="ARBA" id="ARBA00022989"/>
    </source>
</evidence>
<keyword evidence="2 4" id="KW-1133">Transmembrane helix</keyword>
<dbReference type="PANTHER" id="PTHR23539">
    <property type="entry name" value="MFS TRANSPORTER"/>
    <property type="match status" value="1"/>
</dbReference>
<dbReference type="RefSeq" id="WP_187635333.1">
    <property type="nucleotide sequence ID" value="NZ_VZQQ01000012.1"/>
</dbReference>
<dbReference type="Pfam" id="PF07690">
    <property type="entry name" value="MFS_1"/>
    <property type="match status" value="1"/>
</dbReference>
<dbReference type="InterPro" id="IPR036259">
    <property type="entry name" value="MFS_trans_sf"/>
</dbReference>
<evidence type="ECO:0000313" key="5">
    <source>
        <dbReference type="EMBL" id="MBC8748266.1"/>
    </source>
</evidence>
<reference evidence="5 6" key="1">
    <citation type="submission" date="2019-09" db="EMBL/GenBank/DDBJ databases">
        <title>Paraburkholderia podalyriae sp. nov., A South African Podalyria-associated rhizobium.</title>
        <authorList>
            <person name="Mavima L."/>
            <person name="Beukes C.W."/>
            <person name="Palmer M."/>
            <person name="De Meyer S.E."/>
            <person name="James E.K."/>
            <person name="Maluk M."/>
            <person name="Avontuur J.R."/>
            <person name="Chan W.Y."/>
            <person name="Venter S.N."/>
            <person name="Steenkamp E.T."/>
        </authorList>
    </citation>
    <scope>NUCLEOTIDE SEQUENCE [LARGE SCALE GENOMIC DNA]</scope>
    <source>
        <strain evidence="5 6">WC7.3b</strain>
    </source>
</reference>
<feature type="transmembrane region" description="Helical" evidence="4">
    <location>
        <begin position="12"/>
        <end position="34"/>
    </location>
</feature>
<evidence type="ECO:0000256" key="4">
    <source>
        <dbReference type="SAM" id="Phobius"/>
    </source>
</evidence>